<dbReference type="PANTHER" id="PTHR35983">
    <property type="entry name" value="UPF0166 PROTEIN TM_0021"/>
    <property type="match status" value="1"/>
</dbReference>
<dbReference type="GeneID" id="24858918"/>
<evidence type="ECO:0000256" key="1">
    <source>
        <dbReference type="ARBA" id="ARBA00010554"/>
    </source>
</evidence>
<dbReference type="RefSeq" id="WP_048169240.1">
    <property type="nucleotide sequence ID" value="NZ_CP009506.1"/>
</dbReference>
<dbReference type="Gene3D" id="3.30.70.120">
    <property type="match status" value="1"/>
</dbReference>
<evidence type="ECO:0000313" key="3">
    <source>
        <dbReference type="Proteomes" id="UP000033111"/>
    </source>
</evidence>
<dbReference type="Pfam" id="PF02641">
    <property type="entry name" value="DUF190"/>
    <property type="match status" value="1"/>
</dbReference>
<dbReference type="EMBL" id="CP009506">
    <property type="protein sequence ID" value="AKB26883.1"/>
    <property type="molecule type" value="Genomic_DNA"/>
</dbReference>
<sequence length="101" mass="11202">MQSVLLRIYLKQNTTYQDKSVHEAVLELLRDSGVNGATLLRGIEGYGADGKIHTLKILNLSNDLPVVVEAVDSEEKIRALVPKLKEIVGKELMTMQTVEVL</sequence>
<keyword evidence="3" id="KW-1185">Reference proteome</keyword>
<accession>A0A0E3P0M8</accession>
<dbReference type="PANTHER" id="PTHR35983:SF1">
    <property type="entry name" value="UPF0166 PROTEIN TM_0021"/>
    <property type="match status" value="1"/>
</dbReference>
<name>A0A0E3P0M8_9EURY</name>
<dbReference type="InterPro" id="IPR015867">
    <property type="entry name" value="N-reg_PII/ATP_PRibTrfase_C"/>
</dbReference>
<dbReference type="InterPro" id="IPR003793">
    <property type="entry name" value="UPF0166"/>
</dbReference>
<reference evidence="2 3" key="1">
    <citation type="submission" date="2014-07" db="EMBL/GenBank/DDBJ databases">
        <title>Methanogenic archaea and the global carbon cycle.</title>
        <authorList>
            <person name="Henriksen J.R."/>
            <person name="Luke J."/>
            <person name="Reinhart S."/>
            <person name="Benedict M.N."/>
            <person name="Youngblut N.D."/>
            <person name="Metcalf M.E."/>
            <person name="Whitaker R.J."/>
            <person name="Metcalf W.W."/>
        </authorList>
    </citation>
    <scope>NUCLEOTIDE SEQUENCE [LARGE SCALE GENOMIC DNA]</scope>
    <source>
        <strain evidence="2 3">T4/M</strain>
    </source>
</reference>
<dbReference type="KEGG" id="msw:MSSIT_0164"/>
<proteinExistence type="inferred from homology"/>
<protein>
    <submittedName>
        <fullName evidence="2">Uncharacterized protein</fullName>
    </submittedName>
</protein>
<gene>
    <name evidence="2" type="ORF">MSSIT_0164</name>
</gene>
<evidence type="ECO:0000313" key="2">
    <source>
        <dbReference type="EMBL" id="AKB26883.1"/>
    </source>
</evidence>
<dbReference type="OrthoDB" id="8505at2157"/>
<dbReference type="Proteomes" id="UP000033111">
    <property type="component" value="Chromosome"/>
</dbReference>
<dbReference type="InterPro" id="IPR011322">
    <property type="entry name" value="N-reg_PII-like_a/b"/>
</dbReference>
<comment type="similarity">
    <text evidence="1">Belongs to the UPF0166 family.</text>
</comment>
<organism evidence="2 3">
    <name type="scientific">Methanosarcina siciliae T4/M</name>
    <dbReference type="NCBI Taxonomy" id="1434120"/>
    <lineage>
        <taxon>Archaea</taxon>
        <taxon>Methanobacteriati</taxon>
        <taxon>Methanobacteriota</taxon>
        <taxon>Stenosarchaea group</taxon>
        <taxon>Methanomicrobia</taxon>
        <taxon>Methanosarcinales</taxon>
        <taxon>Methanosarcinaceae</taxon>
        <taxon>Methanosarcina</taxon>
    </lineage>
</organism>
<dbReference type="PATRIC" id="fig|1434120.4.peg.220"/>
<dbReference type="SUPFAM" id="SSF54913">
    <property type="entry name" value="GlnB-like"/>
    <property type="match status" value="1"/>
</dbReference>
<dbReference type="AlphaFoldDB" id="A0A0E3P0M8"/>
<dbReference type="HOGENOM" id="CLU_146749_0_1_2"/>